<dbReference type="EMBL" id="CACRXK020000028">
    <property type="protein sequence ID" value="CAB3977062.1"/>
    <property type="molecule type" value="Genomic_DNA"/>
</dbReference>
<comment type="caution">
    <text evidence="1">The sequence shown here is derived from an EMBL/GenBank/DDBJ whole genome shotgun (WGS) entry which is preliminary data.</text>
</comment>
<dbReference type="PROSITE" id="PS50878">
    <property type="entry name" value="RT_POL"/>
    <property type="match status" value="1"/>
</dbReference>
<evidence type="ECO:0000313" key="2">
    <source>
        <dbReference type="Proteomes" id="UP001152795"/>
    </source>
</evidence>
<dbReference type="OrthoDB" id="5985125at2759"/>
<dbReference type="Pfam" id="PF00078">
    <property type="entry name" value="RVT_1"/>
    <property type="match status" value="1"/>
</dbReference>
<gene>
    <name evidence="1" type="ORF">PACLA_8A081742</name>
</gene>
<dbReference type="PANTHER" id="PTHR47510">
    <property type="entry name" value="REVERSE TRANSCRIPTASE DOMAIN-CONTAINING PROTEIN"/>
    <property type="match status" value="1"/>
</dbReference>
<dbReference type="SUPFAM" id="SSF56672">
    <property type="entry name" value="DNA/RNA polymerases"/>
    <property type="match status" value="1"/>
</dbReference>
<reference evidence="1" key="1">
    <citation type="submission" date="2020-04" db="EMBL/GenBank/DDBJ databases">
        <authorList>
            <person name="Alioto T."/>
            <person name="Alioto T."/>
            <person name="Gomez Garrido J."/>
        </authorList>
    </citation>
    <scope>NUCLEOTIDE SEQUENCE</scope>
    <source>
        <strain evidence="1">A484AB</strain>
    </source>
</reference>
<organism evidence="1 2">
    <name type="scientific">Paramuricea clavata</name>
    <name type="common">Red gorgonian</name>
    <name type="synonym">Violescent sea-whip</name>
    <dbReference type="NCBI Taxonomy" id="317549"/>
    <lineage>
        <taxon>Eukaryota</taxon>
        <taxon>Metazoa</taxon>
        <taxon>Cnidaria</taxon>
        <taxon>Anthozoa</taxon>
        <taxon>Octocorallia</taxon>
        <taxon>Malacalcyonacea</taxon>
        <taxon>Plexauridae</taxon>
        <taxon>Paramuricea</taxon>
    </lineage>
</organism>
<dbReference type="InterPro" id="IPR000477">
    <property type="entry name" value="RT_dom"/>
</dbReference>
<evidence type="ECO:0000313" key="1">
    <source>
        <dbReference type="EMBL" id="CAB3977062.1"/>
    </source>
</evidence>
<keyword evidence="2" id="KW-1185">Reference proteome</keyword>
<sequence length="344" mass="39281">MAMRSAKKVYFRDKIKECSQSRDVKKRWNLINTLLSRNKKSSNVNELHINNSVIVDNKQIADAFNEYFVQISPKLAAEVCDPTSQFTNSSDIQDCSNSYLGPRFVFSQINQINVATSLRQLKVSKTTGMDNIPAKILKISVDIIAPSLTAIFNLSLNSCTYIDAWKKARITPIFKSEDRQKCDNYRPVSILPIISKIFEKKVFDQLYEHLSQNLLLSKYQSGFRPKHSTTSAHIQTCDQWLENMVNGMLNGVVFLDIRKAFDSLDHSILLKKMNEQFGIYGAELKWFESYLTKRQQVCFVNGHTSSRRKITCGTVPQGSILGTLLFLLYINYMPKCLKSTTPCP</sequence>
<dbReference type="CDD" id="cd01650">
    <property type="entry name" value="RT_nLTR_like"/>
    <property type="match status" value="1"/>
</dbReference>
<dbReference type="InterPro" id="IPR043502">
    <property type="entry name" value="DNA/RNA_pol_sf"/>
</dbReference>
<dbReference type="AlphaFoldDB" id="A0A6S7FH84"/>
<name>A0A6S7FH84_PARCT</name>
<dbReference type="Proteomes" id="UP001152795">
    <property type="component" value="Unassembled WGS sequence"/>
</dbReference>
<accession>A0A6S7FH84</accession>
<protein>
    <submittedName>
        <fullName evidence="1">Uncharacterized protein</fullName>
    </submittedName>
</protein>
<dbReference type="PANTHER" id="PTHR47510:SF3">
    <property type="entry name" value="ENDO_EXONUCLEASE_PHOSPHATASE DOMAIN-CONTAINING PROTEIN"/>
    <property type="match status" value="1"/>
</dbReference>
<proteinExistence type="predicted"/>